<organism evidence="1 2">
    <name type="scientific">Burkholderia gladioli</name>
    <name type="common">Pseudomonas marginata</name>
    <name type="synonym">Phytomonas marginata</name>
    <dbReference type="NCBI Taxonomy" id="28095"/>
    <lineage>
        <taxon>Bacteria</taxon>
        <taxon>Pseudomonadati</taxon>
        <taxon>Pseudomonadota</taxon>
        <taxon>Betaproteobacteria</taxon>
        <taxon>Burkholderiales</taxon>
        <taxon>Burkholderiaceae</taxon>
        <taxon>Burkholderia</taxon>
    </lineage>
</organism>
<protein>
    <submittedName>
        <fullName evidence="1">Uncharacterized protein</fullName>
    </submittedName>
</protein>
<sequence>MSGKRTMNRSLRAAQTGVAELIDRTMAEEIADAFVVRQRLPPHMASSARAHARRWFDMQAAPFAGGGAITVAMLWRSLERIFIVS</sequence>
<evidence type="ECO:0000313" key="1">
    <source>
        <dbReference type="EMBL" id="PEH37652.1"/>
    </source>
</evidence>
<dbReference type="EMBL" id="PDDY01000004">
    <property type="protein sequence ID" value="PEH37652.1"/>
    <property type="molecule type" value="Genomic_DNA"/>
</dbReference>
<proteinExistence type="predicted"/>
<dbReference type="Proteomes" id="UP000220629">
    <property type="component" value="Unassembled WGS sequence"/>
</dbReference>
<evidence type="ECO:0000313" key="2">
    <source>
        <dbReference type="Proteomes" id="UP000220629"/>
    </source>
</evidence>
<dbReference type="AlphaFoldDB" id="A0A2A7S2D6"/>
<comment type="caution">
    <text evidence="1">The sequence shown here is derived from an EMBL/GenBank/DDBJ whole genome shotgun (WGS) entry which is preliminary data.</text>
</comment>
<gene>
    <name evidence="1" type="ORF">CRM94_24390</name>
</gene>
<name>A0A2A7S2D6_BURGA</name>
<accession>A0A2A7S2D6</accession>
<reference evidence="2" key="1">
    <citation type="submission" date="2017-09" db="EMBL/GenBank/DDBJ databases">
        <title>FDA dAtabase for Regulatory Grade micrObial Sequences (FDA-ARGOS): Supporting development and validation of Infectious Disease Dx tests.</title>
        <authorList>
            <person name="Minogue T."/>
            <person name="Wolcott M."/>
            <person name="Wasieloski L."/>
            <person name="Aguilar W."/>
            <person name="Moore D."/>
            <person name="Tallon L."/>
            <person name="Sadzewicz L."/>
            <person name="Ott S."/>
            <person name="Zhao X."/>
            <person name="Nagaraj S."/>
            <person name="Vavikolanu K."/>
            <person name="Aluvathingal J."/>
            <person name="Nadendla S."/>
            <person name="Sichtig H."/>
        </authorList>
    </citation>
    <scope>NUCLEOTIDE SEQUENCE [LARGE SCALE GENOMIC DNA]</scope>
    <source>
        <strain evidence="2">FDAARGOS_390</strain>
    </source>
</reference>